<dbReference type="InterPro" id="IPR011990">
    <property type="entry name" value="TPR-like_helical_dom_sf"/>
</dbReference>
<reference evidence="1 2" key="1">
    <citation type="submission" date="2019-01" db="EMBL/GenBank/DDBJ databases">
        <title>Insights into ecological role of a new deltaproteobacterial order Candidatus Sinidesulfobacterales (Sva0485) by metagenomics and metatranscriptomics.</title>
        <authorList>
            <person name="Tan S."/>
            <person name="Liu J."/>
            <person name="Fang Y."/>
            <person name="Hedlund B."/>
            <person name="Lian Z.-H."/>
            <person name="Huang L.-Y."/>
            <person name="Li J.-T."/>
            <person name="Huang L.-N."/>
            <person name="Li W.-J."/>
            <person name="Jiang H.-C."/>
            <person name="Dong H.-L."/>
            <person name="Shu W.-S."/>
        </authorList>
    </citation>
    <scope>NUCLEOTIDE SEQUENCE [LARGE SCALE GENOMIC DNA]</scope>
    <source>
        <strain evidence="1">AP4</strain>
    </source>
</reference>
<dbReference type="Proteomes" id="UP000322454">
    <property type="component" value="Unassembled WGS sequence"/>
</dbReference>
<dbReference type="EMBL" id="SHMQ01000048">
    <property type="protein sequence ID" value="RZV36955.1"/>
    <property type="molecule type" value="Genomic_DNA"/>
</dbReference>
<evidence type="ECO:0000313" key="2">
    <source>
        <dbReference type="Proteomes" id="UP000322454"/>
    </source>
</evidence>
<evidence type="ECO:0008006" key="3">
    <source>
        <dbReference type="Google" id="ProtNLM"/>
    </source>
</evidence>
<evidence type="ECO:0000313" key="1">
    <source>
        <dbReference type="EMBL" id="RZV36955.1"/>
    </source>
</evidence>
<organism evidence="1 2">
    <name type="scientific">Candidatus Acidulodesulfobacterium acidiphilum</name>
    <dbReference type="NCBI Taxonomy" id="2597224"/>
    <lineage>
        <taxon>Bacteria</taxon>
        <taxon>Deltaproteobacteria</taxon>
        <taxon>Candidatus Acidulodesulfobacterales</taxon>
        <taxon>Candidatus Acidulodesulfobacterium</taxon>
    </lineage>
</organism>
<accession>A0A520X759</accession>
<gene>
    <name evidence="1" type="ORF">EVJ48_09735</name>
</gene>
<dbReference type="Gene3D" id="1.25.40.10">
    <property type="entry name" value="Tetratricopeptide repeat domain"/>
    <property type="match status" value="1"/>
</dbReference>
<comment type="caution">
    <text evidence="1">The sequence shown here is derived from an EMBL/GenBank/DDBJ whole genome shotgun (WGS) entry which is preliminary data.</text>
</comment>
<name>A0A520X759_9DELT</name>
<proteinExistence type="predicted"/>
<dbReference type="AlphaFoldDB" id="A0A520X759"/>
<sequence length="93" mass="10917">MIKILIMMDTQLKTKTFAEIYESQGHYLEALNIYIDLLKENPFDEESLSNIRRLQNLIKTEKENNNKKSQKAISVLENFLQKTYAYKKGSSLL</sequence>
<protein>
    <recommendedName>
        <fullName evidence="3">Tetratricopeptide repeat protein</fullName>
    </recommendedName>
</protein>